<dbReference type="EMBL" id="LGAP01000021">
    <property type="protein sequence ID" value="KOF15167.1"/>
    <property type="molecule type" value="Genomic_DNA"/>
</dbReference>
<name>A0A0L8BKI5_ENSAD</name>
<comment type="similarity">
    <text evidence="2">Belongs to the YkuD family.</text>
</comment>
<evidence type="ECO:0000256" key="2">
    <source>
        <dbReference type="ARBA" id="ARBA00005992"/>
    </source>
</evidence>
<keyword evidence="5" id="KW-0378">Hydrolase</keyword>
<dbReference type="Gene3D" id="2.40.440.10">
    <property type="entry name" value="L,D-transpeptidase catalytic domain-like"/>
    <property type="match status" value="1"/>
</dbReference>
<dbReference type="GO" id="GO:0071555">
    <property type="term" value="P:cell wall organization"/>
    <property type="evidence" value="ECO:0007669"/>
    <property type="project" value="UniProtKB-UniRule"/>
</dbReference>
<sequence>MSFQLSRRSLLAVVASSILSACTQVPKPGLEAKAADKANKSVITPPEKAPVELERKDEPAPKLDYAQIYGPVKDEGYDVPAVEFDAIKPEFLRQEVAYATNEPAYSIVVDTQKMFLYWVLPGGKAIRYGVGLGAQGRAWKGRAVVHWKRKWPRWTVPDDMVARQPHLKKYGIEAGGMDPGLSNPLGARAMYIFQDGQDTLYRIHGSPQWRSIGKNASAGCVRMLQQDAIDLYNRVRGKTPLLVI</sequence>
<protein>
    <recommendedName>
        <fullName evidence="10">L,D-TPase catalytic domain-containing protein</fullName>
    </recommendedName>
</protein>
<dbReference type="GO" id="GO:0008360">
    <property type="term" value="P:regulation of cell shape"/>
    <property type="evidence" value="ECO:0007669"/>
    <property type="project" value="UniProtKB-UniRule"/>
</dbReference>
<dbReference type="OrthoDB" id="8478453at2"/>
<dbReference type="AlphaFoldDB" id="A0A0L8BKI5"/>
<dbReference type="InterPro" id="IPR005490">
    <property type="entry name" value="LD_TPept_cat_dom"/>
</dbReference>
<dbReference type="PANTHER" id="PTHR30582:SF24">
    <property type="entry name" value="L,D-TRANSPEPTIDASE ERFK_SRFK-RELATED"/>
    <property type="match status" value="1"/>
</dbReference>
<feature type="domain" description="L,D-TPase catalytic" evidence="10">
    <location>
        <begin position="105"/>
        <end position="244"/>
    </location>
</feature>
<comment type="pathway">
    <text evidence="1 9">Cell wall biogenesis; peptidoglycan biosynthesis.</text>
</comment>
<keyword evidence="8 9" id="KW-0961">Cell wall biogenesis/degradation</keyword>
<evidence type="ECO:0000313" key="11">
    <source>
        <dbReference type="EMBL" id="KOF15167.1"/>
    </source>
</evidence>
<dbReference type="UniPathway" id="UPA00219"/>
<evidence type="ECO:0000256" key="8">
    <source>
        <dbReference type="ARBA" id="ARBA00023316"/>
    </source>
</evidence>
<evidence type="ECO:0000256" key="6">
    <source>
        <dbReference type="ARBA" id="ARBA00022960"/>
    </source>
</evidence>
<keyword evidence="3" id="KW-0328">Glycosyltransferase</keyword>
<evidence type="ECO:0000256" key="1">
    <source>
        <dbReference type="ARBA" id="ARBA00004752"/>
    </source>
</evidence>
<dbReference type="GO" id="GO:0018104">
    <property type="term" value="P:peptidoglycan-protein cross-linking"/>
    <property type="evidence" value="ECO:0007669"/>
    <property type="project" value="TreeGrafter"/>
</dbReference>
<dbReference type="PATRIC" id="fig|106592.7.peg.3555"/>
<keyword evidence="6 9" id="KW-0133">Cell shape</keyword>
<evidence type="ECO:0000313" key="12">
    <source>
        <dbReference type="Proteomes" id="UP000037425"/>
    </source>
</evidence>
<dbReference type="Proteomes" id="UP000037425">
    <property type="component" value="Unassembled WGS sequence"/>
</dbReference>
<dbReference type="InterPro" id="IPR038063">
    <property type="entry name" value="Transpep_catalytic_dom"/>
</dbReference>
<reference evidence="12" key="1">
    <citation type="submission" date="2015-07" db="EMBL/GenBank/DDBJ databases">
        <title>Whole genome sequence of an Ensifer adhaerens strain isolated from a cave pool in the Wind Cave National Park.</title>
        <authorList>
            <person name="Eng W.W.H."/>
            <person name="Gan H.M."/>
            <person name="Barton H.A."/>
            <person name="Savka M.A."/>
        </authorList>
    </citation>
    <scope>NUCLEOTIDE SEQUENCE [LARGE SCALE GENOMIC DNA]</scope>
    <source>
        <strain evidence="12">SD006</strain>
    </source>
</reference>
<dbReference type="Pfam" id="PF03734">
    <property type="entry name" value="YkuD"/>
    <property type="match status" value="1"/>
</dbReference>
<feature type="active site" description="Nucleophile" evidence="9">
    <location>
        <position position="220"/>
    </location>
</feature>
<evidence type="ECO:0000256" key="7">
    <source>
        <dbReference type="ARBA" id="ARBA00022984"/>
    </source>
</evidence>
<evidence type="ECO:0000256" key="9">
    <source>
        <dbReference type="PROSITE-ProRule" id="PRU01373"/>
    </source>
</evidence>
<dbReference type="GO" id="GO:0016757">
    <property type="term" value="F:glycosyltransferase activity"/>
    <property type="evidence" value="ECO:0007669"/>
    <property type="project" value="UniProtKB-KW"/>
</dbReference>
<evidence type="ECO:0000256" key="4">
    <source>
        <dbReference type="ARBA" id="ARBA00022679"/>
    </source>
</evidence>
<feature type="active site" description="Proton donor/acceptor" evidence="9">
    <location>
        <position position="204"/>
    </location>
</feature>
<evidence type="ECO:0000256" key="3">
    <source>
        <dbReference type="ARBA" id="ARBA00022676"/>
    </source>
</evidence>
<keyword evidence="4" id="KW-0808">Transferase</keyword>
<accession>A0A0L8BKI5</accession>
<proteinExistence type="inferred from homology"/>
<dbReference type="PROSITE" id="PS52029">
    <property type="entry name" value="LD_TPASE"/>
    <property type="match status" value="1"/>
</dbReference>
<evidence type="ECO:0000259" key="10">
    <source>
        <dbReference type="PROSITE" id="PS52029"/>
    </source>
</evidence>
<dbReference type="SUPFAM" id="SSF141523">
    <property type="entry name" value="L,D-transpeptidase catalytic domain-like"/>
    <property type="match status" value="1"/>
</dbReference>
<dbReference type="PROSITE" id="PS51257">
    <property type="entry name" value="PROKAR_LIPOPROTEIN"/>
    <property type="match status" value="1"/>
</dbReference>
<gene>
    <name evidence="11" type="ORF">AC244_24115</name>
</gene>
<dbReference type="GO" id="GO:0005576">
    <property type="term" value="C:extracellular region"/>
    <property type="evidence" value="ECO:0007669"/>
    <property type="project" value="TreeGrafter"/>
</dbReference>
<dbReference type="GO" id="GO:0071972">
    <property type="term" value="F:peptidoglycan L,D-transpeptidase activity"/>
    <property type="evidence" value="ECO:0007669"/>
    <property type="project" value="TreeGrafter"/>
</dbReference>
<comment type="caution">
    <text evidence="11">The sequence shown here is derived from an EMBL/GenBank/DDBJ whole genome shotgun (WGS) entry which is preliminary data.</text>
</comment>
<dbReference type="RefSeq" id="WP_053251348.1">
    <property type="nucleotide sequence ID" value="NZ_LGAP01000021.1"/>
</dbReference>
<dbReference type="PANTHER" id="PTHR30582">
    <property type="entry name" value="L,D-TRANSPEPTIDASE"/>
    <property type="match status" value="1"/>
</dbReference>
<evidence type="ECO:0000256" key="5">
    <source>
        <dbReference type="ARBA" id="ARBA00022801"/>
    </source>
</evidence>
<organism evidence="11 12">
    <name type="scientific">Ensifer adhaerens</name>
    <name type="common">Sinorhizobium morelense</name>
    <dbReference type="NCBI Taxonomy" id="106592"/>
    <lineage>
        <taxon>Bacteria</taxon>
        <taxon>Pseudomonadati</taxon>
        <taxon>Pseudomonadota</taxon>
        <taxon>Alphaproteobacteria</taxon>
        <taxon>Hyphomicrobiales</taxon>
        <taxon>Rhizobiaceae</taxon>
        <taxon>Sinorhizobium/Ensifer group</taxon>
        <taxon>Ensifer</taxon>
    </lineage>
</organism>
<keyword evidence="7 9" id="KW-0573">Peptidoglycan synthesis</keyword>
<dbReference type="InterPro" id="IPR050979">
    <property type="entry name" value="LD-transpeptidase"/>
</dbReference>
<dbReference type="CDD" id="cd16913">
    <property type="entry name" value="YkuD_like"/>
    <property type="match status" value="1"/>
</dbReference>